<protein>
    <submittedName>
        <fullName evidence="5">NADP-dependent 3-hydroxy acid dehydrogenase YdfG</fullName>
    </submittedName>
</protein>
<dbReference type="SMART" id="SM00822">
    <property type="entry name" value="PKS_KR"/>
    <property type="match status" value="1"/>
</dbReference>
<evidence type="ECO:0000313" key="5">
    <source>
        <dbReference type="EMBL" id="SDC88051.1"/>
    </source>
</evidence>
<dbReference type="STRING" id="1236220.SAMN04488112_12010"/>
<dbReference type="PANTHER" id="PTHR43115">
    <property type="entry name" value="DEHYDROGENASE/REDUCTASE SDR FAMILY MEMBER 11"/>
    <property type="match status" value="1"/>
</dbReference>
<sequence length="246" mass="26846">MQLKGKTALITGASSGIGEATARHLAKAGAHVVLAARRKERLARLAKRIQDETDVQVLTVATDVTKREQMEALVRQAEEELGSVDILVNNAGVMLLSFLEKDKVDEWEQMVDVNIKGVLFGLHAVLPGMLKRRDGHIINISSVAGHEVFPSSSVYSATKYAVRALSMGMEKELARSGVRVTNISPGAVATELTHHITDTDVTDRFAKQSLTPLESEDIARSIVYAVTQPENVNVNEVIVRPTNRRS</sequence>
<gene>
    <name evidence="5" type="ORF">SAMN04488112_12010</name>
</gene>
<dbReference type="Proteomes" id="UP000199387">
    <property type="component" value="Unassembled WGS sequence"/>
</dbReference>
<dbReference type="EMBL" id="FMZA01000020">
    <property type="protein sequence ID" value="SDC88051.1"/>
    <property type="molecule type" value="Genomic_DNA"/>
</dbReference>
<dbReference type="InterPro" id="IPR036291">
    <property type="entry name" value="NAD(P)-bd_dom_sf"/>
</dbReference>
<evidence type="ECO:0000313" key="6">
    <source>
        <dbReference type="Proteomes" id="UP000199387"/>
    </source>
</evidence>
<reference evidence="5 6" key="1">
    <citation type="submission" date="2016-10" db="EMBL/GenBank/DDBJ databases">
        <authorList>
            <person name="de Groot N.N."/>
        </authorList>
    </citation>
    <scope>NUCLEOTIDE SEQUENCE [LARGE SCALE GENOMIC DNA]</scope>
    <source>
        <strain evidence="5 6">DSM 45514</strain>
    </source>
</reference>
<comment type="similarity">
    <text evidence="1 3">Belongs to the short-chain dehydrogenases/reductases (SDR) family.</text>
</comment>
<dbReference type="InterPro" id="IPR057326">
    <property type="entry name" value="KR_dom"/>
</dbReference>
<dbReference type="Gene3D" id="3.40.50.720">
    <property type="entry name" value="NAD(P)-binding Rossmann-like Domain"/>
    <property type="match status" value="1"/>
</dbReference>
<accession>A0A1G6Q746</accession>
<evidence type="ECO:0000256" key="3">
    <source>
        <dbReference type="RuleBase" id="RU000363"/>
    </source>
</evidence>
<proteinExistence type="inferred from homology"/>
<keyword evidence="2" id="KW-0560">Oxidoreductase</keyword>
<name>A0A1G6Q746_9BACL</name>
<dbReference type="AlphaFoldDB" id="A0A1G6Q746"/>
<dbReference type="SUPFAM" id="SSF51735">
    <property type="entry name" value="NAD(P)-binding Rossmann-fold domains"/>
    <property type="match status" value="1"/>
</dbReference>
<feature type="domain" description="Ketoreductase" evidence="4">
    <location>
        <begin position="6"/>
        <end position="186"/>
    </location>
</feature>
<dbReference type="OrthoDB" id="9775296at2"/>
<dbReference type="PRINTS" id="PR00081">
    <property type="entry name" value="GDHRDH"/>
</dbReference>
<dbReference type="RefSeq" id="WP_091572200.1">
    <property type="nucleotide sequence ID" value="NZ_FMZA01000020.1"/>
</dbReference>
<dbReference type="GO" id="GO:0016616">
    <property type="term" value="F:oxidoreductase activity, acting on the CH-OH group of donors, NAD or NADP as acceptor"/>
    <property type="evidence" value="ECO:0007669"/>
    <property type="project" value="UniProtKB-ARBA"/>
</dbReference>
<dbReference type="InterPro" id="IPR002347">
    <property type="entry name" value="SDR_fam"/>
</dbReference>
<dbReference type="PANTHER" id="PTHR43115:SF4">
    <property type="entry name" value="DEHYDROGENASE_REDUCTASE SDR FAMILY MEMBER 11"/>
    <property type="match status" value="1"/>
</dbReference>
<evidence type="ECO:0000256" key="1">
    <source>
        <dbReference type="ARBA" id="ARBA00006484"/>
    </source>
</evidence>
<dbReference type="Pfam" id="PF00106">
    <property type="entry name" value="adh_short"/>
    <property type="match status" value="1"/>
</dbReference>
<dbReference type="PRINTS" id="PR00080">
    <property type="entry name" value="SDRFAMILY"/>
</dbReference>
<evidence type="ECO:0000259" key="4">
    <source>
        <dbReference type="SMART" id="SM00822"/>
    </source>
</evidence>
<dbReference type="PIRSF" id="PIRSF000126">
    <property type="entry name" value="11-beta-HSD1"/>
    <property type="match status" value="1"/>
</dbReference>
<evidence type="ECO:0000256" key="2">
    <source>
        <dbReference type="ARBA" id="ARBA00023002"/>
    </source>
</evidence>
<dbReference type="FunFam" id="3.40.50.720:FF:000047">
    <property type="entry name" value="NADP-dependent L-serine/L-allo-threonine dehydrogenase"/>
    <property type="match status" value="1"/>
</dbReference>
<organism evidence="5 6">
    <name type="scientific">Melghirimyces thermohalophilus</name>
    <dbReference type="NCBI Taxonomy" id="1236220"/>
    <lineage>
        <taxon>Bacteria</taxon>
        <taxon>Bacillati</taxon>
        <taxon>Bacillota</taxon>
        <taxon>Bacilli</taxon>
        <taxon>Bacillales</taxon>
        <taxon>Thermoactinomycetaceae</taxon>
        <taxon>Melghirimyces</taxon>
    </lineage>
</organism>
<keyword evidence="6" id="KW-1185">Reference proteome</keyword>